<dbReference type="InterPro" id="IPR058240">
    <property type="entry name" value="rSAM_sf"/>
</dbReference>
<dbReference type="SUPFAM" id="SSF55729">
    <property type="entry name" value="Acyl-CoA N-acyltransferases (Nat)"/>
    <property type="match status" value="1"/>
</dbReference>
<reference evidence="20 22" key="2">
    <citation type="submission" date="2018-03" db="EMBL/GenBank/DDBJ databases">
        <authorList>
            <person name="Fogelqvist J."/>
        </authorList>
    </citation>
    <scope>NUCLEOTIDE SEQUENCE [LARGE SCALE GENOMIC DNA]</scope>
</reference>
<evidence type="ECO:0000313" key="22">
    <source>
        <dbReference type="Proteomes" id="UP000290189"/>
    </source>
</evidence>
<reference evidence="19 21" key="1">
    <citation type="submission" date="2015-02" db="EMBL/GenBank/DDBJ databases">
        <authorList>
            <person name="Chooi Y.-H."/>
        </authorList>
    </citation>
    <scope>NUCLEOTIDE SEQUENCE [LARGE SCALE GENOMIC DNA]</scope>
    <source>
        <strain evidence="19">E3</strain>
    </source>
</reference>
<dbReference type="UniPathway" id="UPA00988"/>
<dbReference type="GO" id="GO:0051539">
    <property type="term" value="F:4 iron, 4 sulfur cluster binding"/>
    <property type="evidence" value="ECO:0007669"/>
    <property type="project" value="UniProtKB-KW"/>
</dbReference>
<dbReference type="GO" id="GO:0000049">
    <property type="term" value="F:tRNA binding"/>
    <property type="evidence" value="ECO:0007669"/>
    <property type="project" value="UniProtKB-KW"/>
</dbReference>
<evidence type="ECO:0000256" key="7">
    <source>
        <dbReference type="ARBA" id="ARBA00022691"/>
    </source>
</evidence>
<dbReference type="Pfam" id="PF00583">
    <property type="entry name" value="Acetyltransf_1"/>
    <property type="match status" value="1"/>
</dbReference>
<dbReference type="PANTHER" id="PTHR11135">
    <property type="entry name" value="HISTONE ACETYLTRANSFERASE-RELATED"/>
    <property type="match status" value="1"/>
</dbReference>
<evidence type="ECO:0000256" key="15">
    <source>
        <dbReference type="PIRNR" id="PIRNR005669"/>
    </source>
</evidence>
<dbReference type="OrthoDB" id="10265243at2759"/>
<feature type="binding site" evidence="16">
    <location>
        <position position="108"/>
    </location>
    <ligand>
        <name>[4Fe-4S] cluster</name>
        <dbReference type="ChEBI" id="CHEBI:49883"/>
        <note>4Fe-4S-S-AdoMet</note>
    </ligand>
</feature>
<comment type="pathway">
    <text evidence="1">tRNA modification; 5-methoxycarbonylmethyl-2-thiouridine-tRNA biosynthesis.</text>
</comment>
<dbReference type="Pfam" id="PF23613">
    <property type="entry name" value="ELP3_N"/>
    <property type="match status" value="1"/>
</dbReference>
<dbReference type="GO" id="GO:0005634">
    <property type="term" value="C:nucleus"/>
    <property type="evidence" value="ECO:0007669"/>
    <property type="project" value="TreeGrafter"/>
</dbReference>
<dbReference type="EMBL" id="OVEO01000002">
    <property type="protein sequence ID" value="SPQ93921.1"/>
    <property type="molecule type" value="Genomic_DNA"/>
</dbReference>
<dbReference type="GO" id="GO:0002926">
    <property type="term" value="P:tRNA wobble base 5-methoxycarbonylmethyl-2-thiouridinylation"/>
    <property type="evidence" value="ECO:0007669"/>
    <property type="project" value="TreeGrafter"/>
</dbReference>
<keyword evidence="4" id="KW-0004">4Fe-4S</keyword>
<organism evidence="19 21">
    <name type="scientific">Plasmodiophora brassicae</name>
    <name type="common">Clubroot disease agent</name>
    <dbReference type="NCBI Taxonomy" id="37360"/>
    <lineage>
        <taxon>Eukaryota</taxon>
        <taxon>Sar</taxon>
        <taxon>Rhizaria</taxon>
        <taxon>Endomyxa</taxon>
        <taxon>Phytomyxea</taxon>
        <taxon>Plasmodiophorida</taxon>
        <taxon>Plasmodiophoridae</taxon>
        <taxon>Plasmodiophora</taxon>
    </lineage>
</organism>
<evidence type="ECO:0000256" key="13">
    <source>
        <dbReference type="ARBA" id="ARBA00023315"/>
    </source>
</evidence>
<proteinExistence type="inferred from homology"/>
<dbReference type="Proteomes" id="UP000039324">
    <property type="component" value="Unassembled WGS sequence"/>
</dbReference>
<keyword evidence="20" id="KW-0496">Mitochondrion</keyword>
<keyword evidence="12 15" id="KW-0411">Iron-sulfur</keyword>
<protein>
    <recommendedName>
        <fullName evidence="3 15">Elongator complex protein 3</fullName>
        <ecNumber evidence="15">2.3.1.-</ecNumber>
    </recommendedName>
</protein>
<dbReference type="InterPro" id="IPR034687">
    <property type="entry name" value="ELP3-like"/>
</dbReference>
<dbReference type="EC" id="2.3.1.-" evidence="15"/>
<dbReference type="NCBIfam" id="TIGR01211">
    <property type="entry name" value="ELP3"/>
    <property type="match status" value="1"/>
</dbReference>
<dbReference type="InterPro" id="IPR032432">
    <property type="entry name" value="Radical_SAM_C"/>
</dbReference>
<evidence type="ECO:0000256" key="14">
    <source>
        <dbReference type="ARBA" id="ARBA00047372"/>
    </source>
</evidence>
<dbReference type="InterPro" id="IPR006638">
    <property type="entry name" value="Elp3/MiaA/NifB-like_rSAM"/>
</dbReference>
<evidence type="ECO:0000256" key="6">
    <source>
        <dbReference type="ARBA" id="ARBA00022679"/>
    </source>
</evidence>
<comment type="similarity">
    <text evidence="2 15">Belongs to the ELP3 family.</text>
</comment>
<dbReference type="SFLD" id="SFLDF00344">
    <property type="entry name" value="ELP3-like"/>
    <property type="match status" value="1"/>
</dbReference>
<evidence type="ECO:0000256" key="16">
    <source>
        <dbReference type="PIRSR" id="PIRSR005669-1"/>
    </source>
</evidence>
<evidence type="ECO:0000256" key="10">
    <source>
        <dbReference type="ARBA" id="ARBA00022884"/>
    </source>
</evidence>
<evidence type="ECO:0000313" key="19">
    <source>
        <dbReference type="EMBL" id="CEP00586.1"/>
    </source>
</evidence>
<evidence type="ECO:0000256" key="9">
    <source>
        <dbReference type="ARBA" id="ARBA00022723"/>
    </source>
</evidence>
<comment type="catalytic activity">
    <reaction evidence="14">
        <text>uridine(34) in tRNA + acetyl-CoA + S-adenosyl-L-methionine + H2O = 5-(carboxymethyl)uridine(34) in tRNA + 5'-deoxyadenosine + L-methionine + CoA + 2 H(+)</text>
        <dbReference type="Rhea" id="RHEA:61020"/>
        <dbReference type="Rhea" id="RHEA-COMP:10407"/>
        <dbReference type="Rhea" id="RHEA-COMP:11727"/>
        <dbReference type="ChEBI" id="CHEBI:15377"/>
        <dbReference type="ChEBI" id="CHEBI:15378"/>
        <dbReference type="ChEBI" id="CHEBI:17319"/>
        <dbReference type="ChEBI" id="CHEBI:57287"/>
        <dbReference type="ChEBI" id="CHEBI:57288"/>
        <dbReference type="ChEBI" id="CHEBI:57844"/>
        <dbReference type="ChEBI" id="CHEBI:59789"/>
        <dbReference type="ChEBI" id="CHEBI:65315"/>
        <dbReference type="ChEBI" id="CHEBI:74882"/>
        <dbReference type="EC" id="2.3.1.311"/>
    </reaction>
    <physiologicalReaction direction="left-to-right" evidence="14">
        <dbReference type="Rhea" id="RHEA:61021"/>
    </physiologicalReaction>
</comment>
<dbReference type="InterPro" id="IPR000182">
    <property type="entry name" value="GNAT_dom"/>
</dbReference>
<evidence type="ECO:0000256" key="12">
    <source>
        <dbReference type="ARBA" id="ARBA00023014"/>
    </source>
</evidence>
<feature type="domain" description="N-acetyltransferase" evidence="17">
    <location>
        <begin position="396"/>
        <end position="555"/>
    </location>
</feature>
<dbReference type="Pfam" id="PF16199">
    <property type="entry name" value="Radical_SAM_C"/>
    <property type="match status" value="1"/>
</dbReference>
<dbReference type="GO" id="GO:0005737">
    <property type="term" value="C:cytoplasm"/>
    <property type="evidence" value="ECO:0007669"/>
    <property type="project" value="TreeGrafter"/>
</dbReference>
<evidence type="ECO:0000259" key="18">
    <source>
        <dbReference type="PROSITE" id="PS51918"/>
    </source>
</evidence>
<feature type="domain" description="Radical SAM core" evidence="18">
    <location>
        <begin position="81"/>
        <end position="371"/>
    </location>
</feature>
<evidence type="ECO:0000259" key="17">
    <source>
        <dbReference type="PROSITE" id="PS51186"/>
    </source>
</evidence>
<dbReference type="PROSITE" id="PS51918">
    <property type="entry name" value="RADICAL_SAM"/>
    <property type="match status" value="1"/>
</dbReference>
<dbReference type="PIRSF" id="PIRSF005669">
    <property type="entry name" value="Hist_AcTrfase_ELP3"/>
    <property type="match status" value="1"/>
</dbReference>
<dbReference type="PANTHER" id="PTHR11135:SF0">
    <property type="entry name" value="ELONGATOR COMPLEX PROTEIN 3"/>
    <property type="match status" value="1"/>
</dbReference>
<dbReference type="SUPFAM" id="SSF102114">
    <property type="entry name" value="Radical SAM enzymes"/>
    <property type="match status" value="1"/>
</dbReference>
<keyword evidence="13 15" id="KW-0012">Acyltransferase</keyword>
<dbReference type="InterPro" id="IPR016181">
    <property type="entry name" value="Acyl_CoA_acyltransferase"/>
</dbReference>
<keyword evidence="6 15" id="KW-0808">Transferase</keyword>
<keyword evidence="21" id="KW-1185">Reference proteome</keyword>
<dbReference type="SMART" id="SM00729">
    <property type="entry name" value="Elp3"/>
    <property type="match status" value="1"/>
</dbReference>
<dbReference type="SFLD" id="SFLDG01086">
    <property type="entry name" value="elongater_protein-like"/>
    <property type="match status" value="1"/>
</dbReference>
<dbReference type="GO" id="GO:0046872">
    <property type="term" value="F:metal ion binding"/>
    <property type="evidence" value="ECO:0007669"/>
    <property type="project" value="UniProtKB-KW"/>
</dbReference>
<evidence type="ECO:0000256" key="1">
    <source>
        <dbReference type="ARBA" id="ARBA00005043"/>
    </source>
</evidence>
<dbReference type="InterPro" id="IPR007197">
    <property type="entry name" value="rSAM"/>
</dbReference>
<dbReference type="GO" id="GO:0106261">
    <property type="term" value="F:tRNA uridine(34) acetyltransferase activity"/>
    <property type="evidence" value="ECO:0007669"/>
    <property type="project" value="UniProtKB-EC"/>
</dbReference>
<evidence type="ECO:0000256" key="3">
    <source>
        <dbReference type="ARBA" id="ARBA00020266"/>
    </source>
</evidence>
<geneLocation type="mitochondrion" evidence="20"/>
<evidence type="ECO:0000256" key="2">
    <source>
        <dbReference type="ARBA" id="ARBA00005494"/>
    </source>
</evidence>
<keyword evidence="11 16" id="KW-0408">Iron</keyword>
<evidence type="ECO:0000256" key="4">
    <source>
        <dbReference type="ARBA" id="ARBA00022485"/>
    </source>
</evidence>
<evidence type="ECO:0000256" key="8">
    <source>
        <dbReference type="ARBA" id="ARBA00022694"/>
    </source>
</evidence>
<dbReference type="STRING" id="37360.A0A0G4IZT9"/>
<dbReference type="GO" id="GO:0033588">
    <property type="term" value="C:elongator holoenzyme complex"/>
    <property type="evidence" value="ECO:0007669"/>
    <property type="project" value="TreeGrafter"/>
</dbReference>
<keyword evidence="10" id="KW-0694">RNA-binding</keyword>
<dbReference type="CDD" id="cd01335">
    <property type="entry name" value="Radical_SAM"/>
    <property type="match status" value="1"/>
</dbReference>
<dbReference type="Pfam" id="PF04055">
    <property type="entry name" value="Radical_SAM"/>
    <property type="match status" value="1"/>
</dbReference>
<gene>
    <name evidence="19" type="ORF">PBRA_001640</name>
    <name evidence="20" type="ORF">PLBR_LOCUS1136</name>
</gene>
<comment type="function">
    <text evidence="15">Catalytic tRNA acetyltransferase subunit of the elongator complex, which is required for multiple tRNA modifications, including mcm5U (5-methoxycarbonylmethyl uridine), mcm5s2U (5-methoxycarbonylmethyl-2-thiouridine), and ncm5U (5-carbamoylmethyl uridine). In the elongator complex, acts as a tRNA uridine(34) acetyltransferase by mediating formation of carboxymethyluridine in the wobble base at position 34 in tRNAs.</text>
</comment>
<keyword evidence="9 15" id="KW-0479">Metal-binding</keyword>
<sequence>MGRQEPGVETPGRLAIASLVVNEVLNALTMSKGDDVDVVKIARKITKKYRCSHPKRVELVEACPKQHRHRLLPLLRARPVRTASGVAVVAVMCKPHRCPHIAMTGNVCIYCPGGPDSDFEYSTQSYTGYEPTSLRAIRARYDPYEQARERLKQLKSLGHETDKVEYIIMGGTFMSLPKAYREMFVSRLHDALSGHNSQSIEEAVRWSEESLRKCVGITIETRPDYCLRPHISDMLSYGCTRLEIGVQSVYEDVARDTNRGHTVQAVTKAFEIAKDAGYKVVSHIMPDLPNVGLQRDLLSFKELFENPDFRPDGLKIYPTLVIRGTGLYELWKAGVYKPYSPQQLVDLLAHALSLVPPWTRIYRIQRDIPLPLVSSSGVDTGNLREQVLQRMNDLGLVCRDVRTREAGMRSLHQGMIPTQVELIRRDYVANGDWETFLSYEDAQQDTLVGMLRLRRCGKQTFRPELTSSPTSLIRELHVYGTAVHVGDNNVARSGLGLDALQQHRGYGRLLMEEAERIARDEHCSRQVAVISGVGTRHYYRKLGYELVGPYMIKQL</sequence>
<accession>A0A0G4IZT9</accession>
<evidence type="ECO:0000256" key="5">
    <source>
        <dbReference type="ARBA" id="ARBA00022555"/>
    </source>
</evidence>
<dbReference type="InterPro" id="IPR039661">
    <property type="entry name" value="ELP3"/>
</dbReference>
<dbReference type="AlphaFoldDB" id="A0A0G4IZT9"/>
<dbReference type="InterPro" id="IPR056591">
    <property type="entry name" value="ELP3-like_N"/>
</dbReference>
<keyword evidence="5 15" id="KW-0820">tRNA-binding</keyword>
<dbReference type="OMA" id="TFETRPD"/>
<feature type="binding site" evidence="16">
    <location>
        <position position="111"/>
    </location>
    <ligand>
        <name>[4Fe-4S] cluster</name>
        <dbReference type="ChEBI" id="CHEBI:49883"/>
        <note>4Fe-4S-S-AdoMet</note>
    </ligand>
</feature>
<name>A0A0G4IZT9_PLABS</name>
<dbReference type="SFLD" id="SFLDS00029">
    <property type="entry name" value="Radical_SAM"/>
    <property type="match status" value="1"/>
</dbReference>
<evidence type="ECO:0000313" key="21">
    <source>
        <dbReference type="Proteomes" id="UP000039324"/>
    </source>
</evidence>
<comment type="cofactor">
    <cofactor evidence="15 16">
        <name>[4Fe-4S] cluster</name>
        <dbReference type="ChEBI" id="CHEBI:49883"/>
    </cofactor>
    <text evidence="15 16">Binds 1 [4Fe-4S] cluster. The cluster is coordinated with 3 cysteines and an exchangeable S-adenosyl-L-methionine.</text>
</comment>
<evidence type="ECO:0000256" key="11">
    <source>
        <dbReference type="ARBA" id="ARBA00023004"/>
    </source>
</evidence>
<evidence type="ECO:0000313" key="20">
    <source>
        <dbReference type="EMBL" id="SPQ93921.1"/>
    </source>
</evidence>
<dbReference type="EMBL" id="CDSF01000101">
    <property type="protein sequence ID" value="CEP00586.1"/>
    <property type="molecule type" value="Genomic_DNA"/>
</dbReference>
<dbReference type="Gene3D" id="3.40.630.30">
    <property type="match status" value="1"/>
</dbReference>
<keyword evidence="7 15" id="KW-0949">S-adenosyl-L-methionine</keyword>
<feature type="binding site" evidence="16">
    <location>
        <position position="98"/>
    </location>
    <ligand>
        <name>[4Fe-4S] cluster</name>
        <dbReference type="ChEBI" id="CHEBI:49883"/>
        <note>4Fe-4S-S-AdoMet</note>
    </ligand>
</feature>
<dbReference type="PROSITE" id="PS51186">
    <property type="entry name" value="GNAT"/>
    <property type="match status" value="1"/>
</dbReference>
<keyword evidence="8 15" id="KW-0819">tRNA processing</keyword>
<dbReference type="Proteomes" id="UP000290189">
    <property type="component" value="Unassembled WGS sequence"/>
</dbReference>